<evidence type="ECO:0000256" key="1">
    <source>
        <dbReference type="SAM" id="Phobius"/>
    </source>
</evidence>
<protein>
    <submittedName>
        <fullName evidence="2">Putative E5</fullName>
    </submittedName>
</protein>
<evidence type="ECO:0000313" key="2">
    <source>
        <dbReference type="EMBL" id="AOP12500.1"/>
    </source>
</evidence>
<keyword evidence="1" id="KW-0812">Transmembrane</keyword>
<feature type="transmembrane region" description="Helical" evidence="1">
    <location>
        <begin position="6"/>
        <end position="36"/>
    </location>
</feature>
<accession>A0A1C9J6S5</accession>
<organism evidence="2">
    <name type="scientific">Canis familiaris papillomavirus 19</name>
    <dbReference type="NCBI Taxonomy" id="2759773"/>
    <lineage>
        <taxon>Viruses</taxon>
        <taxon>Monodnaviria</taxon>
        <taxon>Shotokuvirae</taxon>
        <taxon>Cossaviricota</taxon>
        <taxon>Papovaviricetes</taxon>
        <taxon>Zurhausenvirales</taxon>
        <taxon>Papillomaviridae</taxon>
        <taxon>Firstpapillomavirinae</taxon>
        <taxon>Taupapillomavirus</taxon>
        <taxon>Taupapillomavirus 1</taxon>
    </lineage>
</organism>
<dbReference type="Proteomes" id="UP000247265">
    <property type="component" value="Segment"/>
</dbReference>
<gene>
    <name evidence="2" type="primary">E5</name>
</gene>
<name>A0A1C9J6S5_9PAPI</name>
<keyword evidence="1" id="KW-1133">Transmembrane helix</keyword>
<sequence>MGGRGVAVKIVLVLLYLLDCLCLMHLFLYWVFYTFVRVLFLEKK</sequence>
<dbReference type="EMBL" id="KX599536">
    <property type="protein sequence ID" value="AOP12500.1"/>
    <property type="molecule type" value="Genomic_DNA"/>
</dbReference>
<reference evidence="2" key="1">
    <citation type="submission" date="2016-07" db="EMBL/GenBank/DDBJ databases">
        <authorList>
            <person name="Tisza M.J."/>
            <person name="Yuan H."/>
            <person name="Richard S."/>
            <person name="Buck C.B."/>
        </authorList>
    </citation>
    <scope>NUCLEOTIDE SEQUENCE [LARGE SCALE GENOMIC DNA]</scope>
    <source>
        <strain evidence="2">Tvmb1</strain>
    </source>
</reference>
<proteinExistence type="predicted"/>
<keyword evidence="1" id="KW-0472">Membrane</keyword>